<dbReference type="GO" id="GO:0042834">
    <property type="term" value="F:peptidoglycan binding"/>
    <property type="evidence" value="ECO:0007669"/>
    <property type="project" value="InterPro"/>
</dbReference>
<name>A0A448TVT3_9PAST</name>
<dbReference type="OrthoDB" id="6398769at2"/>
<feature type="transmembrane region" description="Helical" evidence="2">
    <location>
        <begin position="179"/>
        <end position="195"/>
    </location>
</feature>
<dbReference type="RefSeq" id="WP_126600453.1">
    <property type="nucleotide sequence ID" value="NZ_LR134510.1"/>
</dbReference>
<evidence type="ECO:0000256" key="2">
    <source>
        <dbReference type="SAM" id="Phobius"/>
    </source>
</evidence>
<feature type="compositionally biased region" description="Basic and acidic residues" evidence="1">
    <location>
        <begin position="35"/>
        <end position="45"/>
    </location>
</feature>
<feature type="region of interest" description="Disordered" evidence="1">
    <location>
        <begin position="59"/>
        <end position="158"/>
    </location>
</feature>
<evidence type="ECO:0000256" key="1">
    <source>
        <dbReference type="SAM" id="MobiDB-lite"/>
    </source>
</evidence>
<keyword evidence="2" id="KW-0472">Membrane</keyword>
<dbReference type="EMBL" id="LR134510">
    <property type="protein sequence ID" value="VEJ10042.1"/>
    <property type="molecule type" value="Genomic_DNA"/>
</dbReference>
<sequence>MLNDESNTQGIAPNKIPPKQTSVEEKNAQDPVADVSDHSIFDKPERELQNLAEREALENQDVVVQPNPVIQEESNEINTLIQENAAARSEDAEELKEEKPTLSPEPHFSHSEHDEELVYPEIKLKPRPENEIKSEDNEPEKDDAQTPPPVPPVEQKPKWLHPESWRCLQSMPPKYRRPLALLILIIIILIIISFLKPQAHSVQALEKANVASTTTSNSVITTPKSTQGGLSNVLDDANSSSTNTMNTAQNHSVAIGASHDSLSNNMNTLAPLTTDADANADTATIQTPDMATSATVDNTSVAIPTAGTTTETTAQPTPTQAENTAMRNAEVQPTSVPNNDVFAAAEKANLLPPVNDALASQTTGKTKVLVMHRGVSLMQIFRNHHLRLSDIIAMSKVGHHGRLLSELNPGDKVTVKLTPSRHVSELILPNGERFIRQANGSYIFTK</sequence>
<dbReference type="Proteomes" id="UP000279799">
    <property type="component" value="Chromosome"/>
</dbReference>
<evidence type="ECO:0000313" key="5">
    <source>
        <dbReference type="Proteomes" id="UP000279799"/>
    </source>
</evidence>
<accession>A0A448TVT3</accession>
<keyword evidence="2" id="KW-0812">Transmembrane</keyword>
<gene>
    <name evidence="4" type="ORF">NCTC12871_01550</name>
</gene>
<keyword evidence="2" id="KW-1133">Transmembrane helix</keyword>
<feature type="domain" description="Opacity-associated protein A LysM-like" evidence="3">
    <location>
        <begin position="367"/>
        <end position="446"/>
    </location>
</feature>
<protein>
    <submittedName>
        <fullName evidence="4">Opacity associated protein A</fullName>
    </submittedName>
</protein>
<feature type="compositionally biased region" description="Basic and acidic residues" evidence="1">
    <location>
        <begin position="122"/>
        <end position="136"/>
    </location>
</feature>
<proteinExistence type="predicted"/>
<evidence type="ECO:0000313" key="4">
    <source>
        <dbReference type="EMBL" id="VEJ10042.1"/>
    </source>
</evidence>
<organism evidence="4 5">
    <name type="scientific">Actinobacillus delphinicola</name>
    <dbReference type="NCBI Taxonomy" id="51161"/>
    <lineage>
        <taxon>Bacteria</taxon>
        <taxon>Pseudomonadati</taxon>
        <taxon>Pseudomonadota</taxon>
        <taxon>Gammaproteobacteria</taxon>
        <taxon>Pasteurellales</taxon>
        <taxon>Pasteurellaceae</taxon>
        <taxon>Actinobacillus</taxon>
    </lineage>
</organism>
<dbReference type="KEGG" id="adp:NCTC12871_01550"/>
<feature type="region of interest" description="Disordered" evidence="1">
    <location>
        <begin position="1"/>
        <end position="45"/>
    </location>
</feature>
<evidence type="ECO:0000259" key="3">
    <source>
        <dbReference type="Pfam" id="PF04225"/>
    </source>
</evidence>
<feature type="compositionally biased region" description="Polar residues" evidence="1">
    <location>
        <begin position="1"/>
        <end position="11"/>
    </location>
</feature>
<keyword evidence="5" id="KW-1185">Reference proteome</keyword>
<dbReference type="AlphaFoldDB" id="A0A448TVT3"/>
<dbReference type="Pfam" id="PF04225">
    <property type="entry name" value="LysM_OapA"/>
    <property type="match status" value="1"/>
</dbReference>
<reference evidence="4 5" key="1">
    <citation type="submission" date="2018-12" db="EMBL/GenBank/DDBJ databases">
        <authorList>
            <consortium name="Pathogen Informatics"/>
        </authorList>
    </citation>
    <scope>NUCLEOTIDE SEQUENCE [LARGE SCALE GENOMIC DNA]</scope>
    <source>
        <strain evidence="4 5">NCTC12871</strain>
    </source>
</reference>
<dbReference type="InterPro" id="IPR007340">
    <property type="entry name" value="LysM_Opacity-associatedA"/>
</dbReference>